<sequence>LGVDELIEYGTFNRLCENFLNEQCNLREKVCDMIMENKNSIGVIQKTTHIRPKVLLIDEVDVFLSEKFYGGMYTSSVFLKDPTTKSLLDTIWNSKPICRLSDVKDTPAYNACANRFSNWTFLLDGAVKNMIAALKSYQSSTYSVENDRI</sequence>
<feature type="non-terminal residue" evidence="1">
    <location>
        <position position="149"/>
    </location>
</feature>
<gene>
    <name evidence="1" type="ORF">JBS370_LOCUS42834</name>
</gene>
<dbReference type="AlphaFoldDB" id="A0A820N0K5"/>
<evidence type="ECO:0000313" key="2">
    <source>
        <dbReference type="Proteomes" id="UP000663836"/>
    </source>
</evidence>
<evidence type="ECO:0000313" key="1">
    <source>
        <dbReference type="EMBL" id="CAF4380675.1"/>
    </source>
</evidence>
<organism evidence="1 2">
    <name type="scientific">Rotaria sordida</name>
    <dbReference type="NCBI Taxonomy" id="392033"/>
    <lineage>
        <taxon>Eukaryota</taxon>
        <taxon>Metazoa</taxon>
        <taxon>Spiralia</taxon>
        <taxon>Gnathifera</taxon>
        <taxon>Rotifera</taxon>
        <taxon>Eurotatoria</taxon>
        <taxon>Bdelloidea</taxon>
        <taxon>Philodinida</taxon>
        <taxon>Philodinidae</taxon>
        <taxon>Rotaria</taxon>
    </lineage>
</organism>
<dbReference type="Proteomes" id="UP000663836">
    <property type="component" value="Unassembled WGS sequence"/>
</dbReference>
<feature type="non-terminal residue" evidence="1">
    <location>
        <position position="1"/>
    </location>
</feature>
<proteinExistence type="predicted"/>
<name>A0A820N0K5_9BILA</name>
<dbReference type="EMBL" id="CAJOBD010060287">
    <property type="protein sequence ID" value="CAF4380675.1"/>
    <property type="molecule type" value="Genomic_DNA"/>
</dbReference>
<protein>
    <submittedName>
        <fullName evidence="1">Uncharacterized protein</fullName>
    </submittedName>
</protein>
<reference evidence="1" key="1">
    <citation type="submission" date="2021-02" db="EMBL/GenBank/DDBJ databases">
        <authorList>
            <person name="Nowell W R."/>
        </authorList>
    </citation>
    <scope>NUCLEOTIDE SEQUENCE</scope>
</reference>
<comment type="caution">
    <text evidence="1">The sequence shown here is derived from an EMBL/GenBank/DDBJ whole genome shotgun (WGS) entry which is preliminary data.</text>
</comment>
<accession>A0A820N0K5</accession>